<reference evidence="3" key="1">
    <citation type="submission" date="2020-01" db="EMBL/GenBank/DDBJ databases">
        <title>'Steroidobacter agaridevorans' sp. nov., agar-degrading bacteria isolated from rhizosphere soils.</title>
        <authorList>
            <person name="Ikenaga M."/>
            <person name="Kataoka M."/>
            <person name="Murouchi A."/>
            <person name="Katsuragi S."/>
            <person name="Sakai M."/>
        </authorList>
    </citation>
    <scope>NUCLEOTIDE SEQUENCE [LARGE SCALE GENOMIC DNA]</scope>
    <source>
        <strain evidence="3">YU21-B</strain>
    </source>
</reference>
<keyword evidence="1" id="KW-0732">Signal</keyword>
<proteinExistence type="predicted"/>
<gene>
    <name evidence="2" type="ORF">GCM10011487_38880</name>
</gene>
<organism evidence="2 3">
    <name type="scientific">Steroidobacter agaridevorans</name>
    <dbReference type="NCBI Taxonomy" id="2695856"/>
    <lineage>
        <taxon>Bacteria</taxon>
        <taxon>Pseudomonadati</taxon>
        <taxon>Pseudomonadota</taxon>
        <taxon>Gammaproteobacteria</taxon>
        <taxon>Steroidobacterales</taxon>
        <taxon>Steroidobacteraceae</taxon>
        <taxon>Steroidobacter</taxon>
    </lineage>
</organism>
<keyword evidence="3" id="KW-1185">Reference proteome</keyword>
<dbReference type="EMBL" id="BLJN01000004">
    <property type="protein sequence ID" value="GFE81888.1"/>
    <property type="molecule type" value="Genomic_DNA"/>
</dbReference>
<name>A0A829YGF8_9GAMM</name>
<dbReference type="Gene3D" id="2.40.50.120">
    <property type="match status" value="1"/>
</dbReference>
<evidence type="ECO:0008006" key="4">
    <source>
        <dbReference type="Google" id="ProtNLM"/>
    </source>
</evidence>
<evidence type="ECO:0000313" key="3">
    <source>
        <dbReference type="Proteomes" id="UP000445000"/>
    </source>
</evidence>
<protein>
    <recommendedName>
        <fullName evidence="4">Lipoprotein</fullName>
    </recommendedName>
</protein>
<dbReference type="Proteomes" id="UP000445000">
    <property type="component" value="Unassembled WGS sequence"/>
</dbReference>
<feature type="chain" id="PRO_5032607397" description="Lipoprotein" evidence="1">
    <location>
        <begin position="21"/>
        <end position="176"/>
    </location>
</feature>
<evidence type="ECO:0000256" key="1">
    <source>
        <dbReference type="SAM" id="SignalP"/>
    </source>
</evidence>
<feature type="signal peptide" evidence="1">
    <location>
        <begin position="1"/>
        <end position="20"/>
    </location>
</feature>
<comment type="caution">
    <text evidence="2">The sequence shown here is derived from an EMBL/GenBank/DDBJ whole genome shotgun (WGS) entry which is preliminary data.</text>
</comment>
<sequence length="176" mass="19026">MKTLYIVLAIGLTALSEAQACSCVAPDTPSEEEQIKKEFSEADAVVIAKVVSVEQSLDPEDPSGKYRIEEARFVVEEVLKGTHKVGETIRVRSVVGRGACGRSARNDPPWIEVASEVLPSASGVAVLSDEWLIYTAGQQPYDLSRCSRSFPMNLRGGEDAEYLRGMLASGSESSED</sequence>
<dbReference type="InterPro" id="IPR008993">
    <property type="entry name" value="TIMP-like_OB-fold"/>
</dbReference>
<evidence type="ECO:0000313" key="2">
    <source>
        <dbReference type="EMBL" id="GFE81888.1"/>
    </source>
</evidence>
<dbReference type="RefSeq" id="WP_161813581.1">
    <property type="nucleotide sequence ID" value="NZ_BLJN01000004.1"/>
</dbReference>
<dbReference type="AlphaFoldDB" id="A0A829YGF8"/>
<accession>A0A829YGF8</accession>